<dbReference type="OrthoDB" id="529773at2"/>
<evidence type="ECO:0000313" key="2">
    <source>
        <dbReference type="Proteomes" id="UP000218418"/>
    </source>
</evidence>
<organism evidence="1 2">
    <name type="scientific">Calothrix parasitica NIES-267</name>
    <dbReference type="NCBI Taxonomy" id="1973488"/>
    <lineage>
        <taxon>Bacteria</taxon>
        <taxon>Bacillati</taxon>
        <taxon>Cyanobacteriota</taxon>
        <taxon>Cyanophyceae</taxon>
        <taxon>Nostocales</taxon>
        <taxon>Calotrichaceae</taxon>
        <taxon>Calothrix</taxon>
    </lineage>
</organism>
<name>A0A1Z4LJW2_9CYAN</name>
<dbReference type="NCBIfam" id="TIGR02241">
    <property type="entry name" value="conserved hypothetical phage tail region protein"/>
    <property type="match status" value="1"/>
</dbReference>
<proteinExistence type="predicted"/>
<protein>
    <submittedName>
        <fullName evidence="1">Conserved hypothetical phage tail protein</fullName>
    </submittedName>
</protein>
<dbReference type="InterPro" id="IPR011747">
    <property type="entry name" value="CHP02241"/>
</dbReference>
<reference evidence="1 2" key="1">
    <citation type="submission" date="2017-06" db="EMBL/GenBank/DDBJ databases">
        <title>Genome sequencing of cyanobaciteial culture collection at National Institute for Environmental Studies (NIES).</title>
        <authorList>
            <person name="Hirose Y."/>
            <person name="Shimura Y."/>
            <person name="Fujisawa T."/>
            <person name="Nakamura Y."/>
            <person name="Kawachi M."/>
        </authorList>
    </citation>
    <scope>NUCLEOTIDE SEQUENCE [LARGE SCALE GENOMIC DNA]</scope>
    <source>
        <strain evidence="1 2">NIES-267</strain>
    </source>
</reference>
<accession>A0A1Z4LJW2</accession>
<evidence type="ECO:0000313" key="1">
    <source>
        <dbReference type="EMBL" id="BAY81527.1"/>
    </source>
</evidence>
<gene>
    <name evidence="1" type="ORF">NIES267_10040</name>
</gene>
<dbReference type="PANTHER" id="PTHR38009">
    <property type="entry name" value="CONSERVED HYPOTHETICAL PHAGE TAIL PROTEIN"/>
    <property type="match status" value="1"/>
</dbReference>
<dbReference type="GO" id="GO:0005198">
    <property type="term" value="F:structural molecule activity"/>
    <property type="evidence" value="ECO:0007669"/>
    <property type="project" value="InterPro"/>
</dbReference>
<dbReference type="EMBL" id="AP018227">
    <property type="protein sequence ID" value="BAY81527.1"/>
    <property type="molecule type" value="Genomic_DNA"/>
</dbReference>
<dbReference type="Proteomes" id="UP000218418">
    <property type="component" value="Chromosome"/>
</dbReference>
<sequence length="157" mass="17122">MTAAQSEELLVACRFYFEADGVTDKQILEVGGLSSETPAAGGDKVLGSSKNALNLRQAAPTRAKFTPVNVKVVATTNKDLYKWYEDCNKNDGGKSDWSANRKAASVTVYDQAGDMKARWEMINAYPTKYEGPKLEAGSNEVANETITLVHEGIKRVQ</sequence>
<dbReference type="PANTHER" id="PTHR38009:SF1">
    <property type="entry name" value="CONSERVED HYPOTHETICAL PHAGE TAIL PROTEIN"/>
    <property type="match status" value="1"/>
</dbReference>
<dbReference type="AlphaFoldDB" id="A0A1Z4LJW2"/>
<dbReference type="InterPro" id="IPR010667">
    <property type="entry name" value="Phage_T4_Gp19"/>
</dbReference>
<keyword evidence="2" id="KW-1185">Reference proteome</keyword>
<dbReference type="Pfam" id="PF06841">
    <property type="entry name" value="Phage_T4_gp19"/>
    <property type="match status" value="1"/>
</dbReference>